<protein>
    <submittedName>
        <fullName evidence="1">Uncharacterized protein</fullName>
    </submittedName>
</protein>
<dbReference type="AlphaFoldDB" id="A0A074VTT7"/>
<dbReference type="EMBL" id="KL584833">
    <property type="protein sequence ID" value="KEQ62654.1"/>
    <property type="molecule type" value="Genomic_DNA"/>
</dbReference>
<evidence type="ECO:0000313" key="1">
    <source>
        <dbReference type="EMBL" id="KEQ62654.1"/>
    </source>
</evidence>
<organism evidence="1 2">
    <name type="scientific">Aureobasidium melanogenum (strain CBS 110374)</name>
    <name type="common">Aureobasidium pullulans var. melanogenum</name>
    <dbReference type="NCBI Taxonomy" id="1043003"/>
    <lineage>
        <taxon>Eukaryota</taxon>
        <taxon>Fungi</taxon>
        <taxon>Dikarya</taxon>
        <taxon>Ascomycota</taxon>
        <taxon>Pezizomycotina</taxon>
        <taxon>Dothideomycetes</taxon>
        <taxon>Dothideomycetidae</taxon>
        <taxon>Dothideales</taxon>
        <taxon>Saccotheciaceae</taxon>
        <taxon>Aureobasidium</taxon>
    </lineage>
</organism>
<sequence>CPLTTIVLSRSFKRDSTLHQELQQRYLNERGLEERYLTDFICTTNVKSFGLGQYPPLAFEGEIEIRVCAFKAYARSRYFVDEILGLHPNEMILCIDFSRERVVDFASQCRKLGVPGQIFTTESKNSKTIQQFRNGQCKIMLTTPAGFGDPRHEKVKTAVIFSSLYESLYTDEDSPRPGVYKRRLDLLREAVESIGPAEKKAKVYIFVAEHTTKQPIML</sequence>
<evidence type="ECO:0000313" key="2">
    <source>
        <dbReference type="Proteomes" id="UP000030672"/>
    </source>
</evidence>
<dbReference type="HOGENOM" id="CLU_1269532_0_0_1"/>
<keyword evidence="2" id="KW-1185">Reference proteome</keyword>
<dbReference type="STRING" id="1043003.A0A074VTT7"/>
<dbReference type="Proteomes" id="UP000030672">
    <property type="component" value="Unassembled WGS sequence"/>
</dbReference>
<accession>A0A074VTT7</accession>
<gene>
    <name evidence="1" type="ORF">M437DRAFT_48614</name>
</gene>
<feature type="non-terminal residue" evidence="1">
    <location>
        <position position="1"/>
    </location>
</feature>
<name>A0A074VTT7_AURM1</name>
<proteinExistence type="predicted"/>
<reference evidence="1 2" key="1">
    <citation type="journal article" date="2014" name="BMC Genomics">
        <title>Genome sequencing of four Aureobasidium pullulans varieties: biotechnological potential, stress tolerance, and description of new species.</title>
        <authorList>
            <person name="Gostin Ar C."/>
            <person name="Ohm R.A."/>
            <person name="Kogej T."/>
            <person name="Sonjak S."/>
            <person name="Turk M."/>
            <person name="Zajc J."/>
            <person name="Zalar P."/>
            <person name="Grube M."/>
            <person name="Sun H."/>
            <person name="Han J."/>
            <person name="Sharma A."/>
            <person name="Chiniquy J."/>
            <person name="Ngan C.Y."/>
            <person name="Lipzen A."/>
            <person name="Barry K."/>
            <person name="Grigoriev I.V."/>
            <person name="Gunde-Cimerman N."/>
        </authorList>
    </citation>
    <scope>NUCLEOTIDE SEQUENCE [LARGE SCALE GENOMIC DNA]</scope>
    <source>
        <strain evidence="1 2">CBS 110374</strain>
    </source>
</reference>
<dbReference type="GeneID" id="63915073"/>
<dbReference type="RefSeq" id="XP_040879677.1">
    <property type="nucleotide sequence ID" value="XM_041021700.1"/>
</dbReference>